<feature type="compositionally biased region" description="Basic and acidic residues" evidence="8">
    <location>
        <begin position="7"/>
        <end position="20"/>
    </location>
</feature>
<dbReference type="GO" id="GO:0019788">
    <property type="term" value="F:NEDD8 transferase activity"/>
    <property type="evidence" value="ECO:0007669"/>
    <property type="project" value="UniProtKB-ARBA"/>
</dbReference>
<proteinExistence type="inferred from homology"/>
<feature type="region of interest" description="Disordered" evidence="8">
    <location>
        <begin position="1"/>
        <end position="53"/>
    </location>
</feature>
<dbReference type="EMBL" id="JAGDFL010000019">
    <property type="protein sequence ID" value="KAG7401066.1"/>
    <property type="molecule type" value="Genomic_DNA"/>
</dbReference>
<dbReference type="InterPro" id="IPR023313">
    <property type="entry name" value="UBQ-conjugating_AS"/>
</dbReference>
<dbReference type="InterPro" id="IPR000608">
    <property type="entry name" value="UBC"/>
</dbReference>
<organism evidence="10 11">
    <name type="scientific">Phytophthora boehmeriae</name>
    <dbReference type="NCBI Taxonomy" id="109152"/>
    <lineage>
        <taxon>Eukaryota</taxon>
        <taxon>Sar</taxon>
        <taxon>Stramenopiles</taxon>
        <taxon>Oomycota</taxon>
        <taxon>Peronosporomycetes</taxon>
        <taxon>Peronosporales</taxon>
        <taxon>Peronosporaceae</taxon>
        <taxon>Phytophthora</taxon>
    </lineage>
</organism>
<feature type="active site" description="Glycyl thioester intermediate" evidence="6">
    <location>
        <position position="137"/>
    </location>
</feature>
<dbReference type="PANTHER" id="PTHR24067">
    <property type="entry name" value="UBIQUITIN-CONJUGATING ENZYME E2"/>
    <property type="match status" value="1"/>
</dbReference>
<evidence type="ECO:0000313" key="10">
    <source>
        <dbReference type="EMBL" id="KAG7401066.1"/>
    </source>
</evidence>
<dbReference type="CDD" id="cd23794">
    <property type="entry name" value="UBCc_UBE2F_UBE2M"/>
    <property type="match status" value="1"/>
</dbReference>
<dbReference type="Proteomes" id="UP000693981">
    <property type="component" value="Unassembled WGS sequence"/>
</dbReference>
<evidence type="ECO:0000256" key="8">
    <source>
        <dbReference type="SAM" id="MobiDB-lite"/>
    </source>
</evidence>
<keyword evidence="11" id="KW-1185">Reference proteome</keyword>
<dbReference type="FunFam" id="3.10.110.10:FF:000005">
    <property type="entry name" value="NEDD8-conjugating enzyme Ubc12"/>
    <property type="match status" value="1"/>
</dbReference>
<evidence type="ECO:0000256" key="3">
    <source>
        <dbReference type="ARBA" id="ARBA00022741"/>
    </source>
</evidence>
<dbReference type="InterPro" id="IPR050113">
    <property type="entry name" value="Ub_conjugating_enzyme"/>
</dbReference>
<accession>A0A8T1X5M9</accession>
<keyword evidence="4 7" id="KW-0833">Ubl conjugation pathway</keyword>
<evidence type="ECO:0000256" key="7">
    <source>
        <dbReference type="RuleBase" id="RU362109"/>
    </source>
</evidence>
<comment type="pathway">
    <text evidence="1">Protein modification; protein neddylation.</text>
</comment>
<protein>
    <submittedName>
        <fullName evidence="10">NEDD8-conjugating enzyme Ubc12</fullName>
    </submittedName>
</protein>
<evidence type="ECO:0000256" key="6">
    <source>
        <dbReference type="PROSITE-ProRule" id="PRU10133"/>
    </source>
</evidence>
<keyword evidence="2" id="KW-0808">Transferase</keyword>
<dbReference type="SMART" id="SM00212">
    <property type="entry name" value="UBCc"/>
    <property type="match status" value="1"/>
</dbReference>
<feature type="domain" description="UBC core" evidence="9">
    <location>
        <begin position="55"/>
        <end position="199"/>
    </location>
</feature>
<evidence type="ECO:0000256" key="4">
    <source>
        <dbReference type="ARBA" id="ARBA00022786"/>
    </source>
</evidence>
<dbReference type="PROSITE" id="PS00183">
    <property type="entry name" value="UBC_1"/>
    <property type="match status" value="1"/>
</dbReference>
<sequence>MIRLKAKQAEKKAEEEKEAAAAEASGTDAPPKKVKILGVGRGKRGGATKEKKRTPGEIRIQKDIAELDGGKAATVSFPDVNDLTAFDVKVAVDTGLWKGATYNFHFKIPPMYPHDPPKVHCLTKIYHPNIDLDGNVCLNILREDWKPVLDINSVIYGLIYLFYEPNPDDPLNKEAAELFRNDPKQFASVVHRSLRGYSVQGIEFEELI</sequence>
<evidence type="ECO:0000256" key="1">
    <source>
        <dbReference type="ARBA" id="ARBA00005032"/>
    </source>
</evidence>
<comment type="similarity">
    <text evidence="7">Belongs to the ubiquitin-conjugating enzyme family.</text>
</comment>
<evidence type="ECO:0000259" key="9">
    <source>
        <dbReference type="PROSITE" id="PS50127"/>
    </source>
</evidence>
<reference evidence="10" key="1">
    <citation type="submission" date="2021-02" db="EMBL/GenBank/DDBJ databases">
        <authorList>
            <person name="Palmer J.M."/>
        </authorList>
    </citation>
    <scope>NUCLEOTIDE SEQUENCE</scope>
    <source>
        <strain evidence="10">SCRP23</strain>
    </source>
</reference>
<evidence type="ECO:0000256" key="5">
    <source>
        <dbReference type="ARBA" id="ARBA00022840"/>
    </source>
</evidence>
<evidence type="ECO:0000313" key="11">
    <source>
        <dbReference type="Proteomes" id="UP000693981"/>
    </source>
</evidence>
<gene>
    <name evidence="10" type="primary">UBE2M</name>
    <name evidence="10" type="ORF">PHYBOEH_003261</name>
</gene>
<name>A0A8T1X5M9_9STRA</name>
<evidence type="ECO:0000256" key="2">
    <source>
        <dbReference type="ARBA" id="ARBA00022679"/>
    </source>
</evidence>
<comment type="caution">
    <text evidence="10">The sequence shown here is derived from an EMBL/GenBank/DDBJ whole genome shotgun (WGS) entry which is preliminary data.</text>
</comment>
<keyword evidence="5 7" id="KW-0067">ATP-binding</keyword>
<keyword evidence="3 7" id="KW-0547">Nucleotide-binding</keyword>
<dbReference type="OrthoDB" id="7851174at2759"/>
<dbReference type="PROSITE" id="PS50127">
    <property type="entry name" value="UBC_2"/>
    <property type="match status" value="1"/>
</dbReference>
<dbReference type="AlphaFoldDB" id="A0A8T1X5M9"/>
<dbReference type="GO" id="GO:0005524">
    <property type="term" value="F:ATP binding"/>
    <property type="evidence" value="ECO:0007669"/>
    <property type="project" value="UniProtKB-UniRule"/>
</dbReference>
<dbReference type="Pfam" id="PF00179">
    <property type="entry name" value="UQ_con"/>
    <property type="match status" value="1"/>
</dbReference>